<dbReference type="Proteomes" id="UP001501612">
    <property type="component" value="Unassembled WGS sequence"/>
</dbReference>
<dbReference type="EMBL" id="BAAAMY010000004">
    <property type="protein sequence ID" value="GAA1915189.1"/>
    <property type="molecule type" value="Genomic_DNA"/>
</dbReference>
<organism evidence="1 2">
    <name type="scientific">Nocardioides lentus</name>
    <dbReference type="NCBI Taxonomy" id="338077"/>
    <lineage>
        <taxon>Bacteria</taxon>
        <taxon>Bacillati</taxon>
        <taxon>Actinomycetota</taxon>
        <taxon>Actinomycetes</taxon>
        <taxon>Propionibacteriales</taxon>
        <taxon>Nocardioidaceae</taxon>
        <taxon>Nocardioides</taxon>
    </lineage>
</organism>
<gene>
    <name evidence="1" type="ORF">GCM10009737_15750</name>
</gene>
<dbReference type="RefSeq" id="WP_344005871.1">
    <property type="nucleotide sequence ID" value="NZ_BAAAMY010000004.1"/>
</dbReference>
<reference evidence="2" key="1">
    <citation type="journal article" date="2019" name="Int. J. Syst. Evol. Microbiol.">
        <title>The Global Catalogue of Microorganisms (GCM) 10K type strain sequencing project: providing services to taxonomists for standard genome sequencing and annotation.</title>
        <authorList>
            <consortium name="The Broad Institute Genomics Platform"/>
            <consortium name="The Broad Institute Genome Sequencing Center for Infectious Disease"/>
            <person name="Wu L."/>
            <person name="Ma J."/>
        </authorList>
    </citation>
    <scope>NUCLEOTIDE SEQUENCE [LARGE SCALE GENOMIC DNA]</scope>
    <source>
        <strain evidence="2">JCM 14046</strain>
    </source>
</reference>
<evidence type="ECO:0008006" key="3">
    <source>
        <dbReference type="Google" id="ProtNLM"/>
    </source>
</evidence>
<protein>
    <recommendedName>
        <fullName evidence="3">DUF4185 domain-containing protein</fullName>
    </recommendedName>
</protein>
<name>A0ABP5AIR2_9ACTN</name>
<evidence type="ECO:0000313" key="1">
    <source>
        <dbReference type="EMBL" id="GAA1915189.1"/>
    </source>
</evidence>
<sequence length="433" mass="46122">MPSALPSPLPRFAEVARHRPVALVQPSTSMAGAPWAAATGPAPELRSDAVTLRARRTGRRVVLEVERDGSTERRASARHGWVREVDELAVSVTGPLVVAWSRTAGLWTARARTSLGQRPWWRGLRPGDGVVDAGGFGQLGLRDLRLVTHADGTPYREGAPGTGPFLLTATSAGPGGFRTGHTSVWALDPDTLDLAHRADLFFRHPAGPGHPAGTGTAVPDGAVLGHHATHLVRDGGAWRVATSTWGTFDRTARPGVEVRLGLSLADLARGRHVVTVEPLALPVADLGSVGAWDAQLVHDGERWLVAFVSARRFFSFHPALAAGHDLDDLTLLGAARDRVFCEGPTLARLPDGWRLLASDGREESPHRRAGYPCFDLAMAEVGRLDATYPTNLPWPTVVPHDGGWLMVGFDGSTYGGGLVDYGSHGAVVVQRTA</sequence>
<comment type="caution">
    <text evidence="1">The sequence shown here is derived from an EMBL/GenBank/DDBJ whole genome shotgun (WGS) entry which is preliminary data.</text>
</comment>
<keyword evidence="2" id="KW-1185">Reference proteome</keyword>
<proteinExistence type="predicted"/>
<evidence type="ECO:0000313" key="2">
    <source>
        <dbReference type="Proteomes" id="UP001501612"/>
    </source>
</evidence>
<accession>A0ABP5AIR2</accession>